<proteinExistence type="predicted"/>
<keyword evidence="2" id="KW-1133">Transmembrane helix</keyword>
<evidence type="ECO:0000256" key="1">
    <source>
        <dbReference type="SAM" id="MobiDB-lite"/>
    </source>
</evidence>
<keyword evidence="2" id="KW-0472">Membrane</keyword>
<dbReference type="EMBL" id="CAICTM010000016">
    <property type="protein sequence ID" value="CAB9497192.1"/>
    <property type="molecule type" value="Genomic_DNA"/>
</dbReference>
<gene>
    <name evidence="3" type="ORF">SEMRO_16_G011450.1</name>
</gene>
<organism evidence="3 4">
    <name type="scientific">Seminavis robusta</name>
    <dbReference type="NCBI Taxonomy" id="568900"/>
    <lineage>
        <taxon>Eukaryota</taxon>
        <taxon>Sar</taxon>
        <taxon>Stramenopiles</taxon>
        <taxon>Ochrophyta</taxon>
        <taxon>Bacillariophyta</taxon>
        <taxon>Bacillariophyceae</taxon>
        <taxon>Bacillariophycidae</taxon>
        <taxon>Naviculales</taxon>
        <taxon>Naviculaceae</taxon>
        <taxon>Seminavis</taxon>
    </lineage>
</organism>
<evidence type="ECO:0000256" key="2">
    <source>
        <dbReference type="SAM" id="Phobius"/>
    </source>
</evidence>
<feature type="transmembrane region" description="Helical" evidence="2">
    <location>
        <begin position="32"/>
        <end position="51"/>
    </location>
</feature>
<evidence type="ECO:0000313" key="4">
    <source>
        <dbReference type="Proteomes" id="UP001153069"/>
    </source>
</evidence>
<feature type="region of interest" description="Disordered" evidence="1">
    <location>
        <begin position="184"/>
        <end position="217"/>
    </location>
</feature>
<feature type="compositionally biased region" description="Basic and acidic residues" evidence="1">
    <location>
        <begin position="128"/>
        <end position="140"/>
    </location>
</feature>
<comment type="caution">
    <text evidence="3">The sequence shown here is derived from an EMBL/GenBank/DDBJ whole genome shotgun (WGS) entry which is preliminary data.</text>
</comment>
<accession>A0A9N8D673</accession>
<name>A0A9N8D673_9STRA</name>
<reference evidence="3" key="1">
    <citation type="submission" date="2020-06" db="EMBL/GenBank/DDBJ databases">
        <authorList>
            <consortium name="Plant Systems Biology data submission"/>
        </authorList>
    </citation>
    <scope>NUCLEOTIDE SEQUENCE</scope>
    <source>
        <strain evidence="3">D6</strain>
    </source>
</reference>
<dbReference type="AlphaFoldDB" id="A0A9N8D673"/>
<protein>
    <submittedName>
        <fullName evidence="3">Uncharacterized protein</fullName>
    </submittedName>
</protein>
<sequence>MGDYNNTTFSFRCRGRENYQDHCTHNGPSAKVWFEIFLAAGIIFGFFSCVLRWSERRRNHVTIEWNQHDEDSTDLGASYDFDNGSPTKRQQRPYYHMHPALSRSQKSLRAAKDWLSSRLSLPSQQSMKSKDEVVSQKRPESSTQSSQTSFYTAPSPVTMEASDGSIANNINSVAIQEEAVTMQVAEVEGDAKQDASTDKPKGQNDQEASPPPTTLLS</sequence>
<keyword evidence="2" id="KW-0812">Transmembrane</keyword>
<keyword evidence="4" id="KW-1185">Reference proteome</keyword>
<feature type="region of interest" description="Disordered" evidence="1">
    <location>
        <begin position="119"/>
        <end position="164"/>
    </location>
</feature>
<dbReference type="Proteomes" id="UP001153069">
    <property type="component" value="Unassembled WGS sequence"/>
</dbReference>
<feature type="compositionally biased region" description="Basic and acidic residues" evidence="1">
    <location>
        <begin position="189"/>
        <end position="204"/>
    </location>
</feature>
<evidence type="ECO:0000313" key="3">
    <source>
        <dbReference type="EMBL" id="CAB9497192.1"/>
    </source>
</evidence>
<feature type="region of interest" description="Disordered" evidence="1">
    <location>
        <begin position="74"/>
        <end position="94"/>
    </location>
</feature>